<reference evidence="3" key="1">
    <citation type="submission" date="2016-07" db="EMBL/GenBank/DDBJ databases">
        <authorList>
            <consortium name="Pathogen Informatics"/>
        </authorList>
    </citation>
    <scope>NUCLEOTIDE SEQUENCE [LARGE SCALE GENOMIC DNA]</scope>
</reference>
<gene>
    <name evidence="2" type="ORF">PVP01_0221300</name>
</gene>
<dbReference type="InterPro" id="IPR008780">
    <property type="entry name" value="Plasmodium_Vir"/>
</dbReference>
<protein>
    <submittedName>
        <fullName evidence="2">VIR protein</fullName>
    </submittedName>
</protein>
<name>A0A564ZNZ7_PLAVI</name>
<accession>A0A564ZNZ7</accession>
<evidence type="ECO:0000256" key="1">
    <source>
        <dbReference type="SAM" id="MobiDB-lite"/>
    </source>
</evidence>
<proteinExistence type="predicted"/>
<dbReference type="VEuPathDB" id="PlasmoDB:PVPAM_020005200"/>
<dbReference type="AlphaFoldDB" id="A0A564ZNZ7"/>
<sequence>MWGIKSTEWDENDGFYTRKLYEELETTKTFARYDKYCGSFNTTVKNKSAVRNICSTILNYLETTYSALNHTNDAYNVCILLNYWVYERLNVFLYSNDFKYINPIFGEIVLKWNDFIKDKSKELKNEICKPNDKIVVYDDWKKRQKLYEYYVDYHQIIQQIQYDKTHCKEFRQYIESKKILYDHFKERCPNTDTNKCPEFYVQCEEYHPEKVLPNLDCYGGIRQVSDIASSRVPRIGSGDSVHEPDSEDSDGPKMPDDAPILSGKPHNVRMYGNVLLGVVATSMTSGALYRFTPLGGMIRNGLGWNNNNMSNIYGGDFRLYDYASEPFNPYPGEEHYIGYHPA</sequence>
<feature type="compositionally biased region" description="Basic and acidic residues" evidence="1">
    <location>
        <begin position="240"/>
        <end position="256"/>
    </location>
</feature>
<feature type="region of interest" description="Disordered" evidence="1">
    <location>
        <begin position="232"/>
        <end position="262"/>
    </location>
</feature>
<dbReference type="EMBL" id="LT635613">
    <property type="protein sequence ID" value="VUZ93443.1"/>
    <property type="molecule type" value="Genomic_DNA"/>
</dbReference>
<evidence type="ECO:0000313" key="2">
    <source>
        <dbReference type="EMBL" id="VUZ93443.1"/>
    </source>
</evidence>
<dbReference type="VEuPathDB" id="PlasmoDB:PVW1_050045700"/>
<dbReference type="OrthoDB" id="387362at2759"/>
<dbReference type="Pfam" id="PF05795">
    <property type="entry name" value="Plasmodium_Vir"/>
    <property type="match status" value="2"/>
</dbReference>
<evidence type="ECO:0000313" key="3">
    <source>
        <dbReference type="Proteomes" id="UP000220605"/>
    </source>
</evidence>
<organism evidence="2 3">
    <name type="scientific">Plasmodium vivax</name>
    <name type="common">malaria parasite P. vivax</name>
    <dbReference type="NCBI Taxonomy" id="5855"/>
    <lineage>
        <taxon>Eukaryota</taxon>
        <taxon>Sar</taxon>
        <taxon>Alveolata</taxon>
        <taxon>Apicomplexa</taxon>
        <taxon>Aconoidasida</taxon>
        <taxon>Haemosporida</taxon>
        <taxon>Plasmodiidae</taxon>
        <taxon>Plasmodium</taxon>
        <taxon>Plasmodium (Plasmodium)</taxon>
    </lineage>
</organism>
<dbReference type="Proteomes" id="UP000220605">
    <property type="component" value="Chromosome 2"/>
</dbReference>
<dbReference type="VEuPathDB" id="PlasmoDB:PVP01_0221300"/>